<dbReference type="InterPro" id="IPR050058">
    <property type="entry name" value="Ala-tRNA_ligase"/>
</dbReference>
<feature type="binding site" evidence="14">
    <location>
        <position position="572"/>
    </location>
    <ligand>
        <name>Zn(2+)</name>
        <dbReference type="ChEBI" id="CHEBI:29105"/>
    </ligand>
</feature>
<dbReference type="InterPro" id="IPR018164">
    <property type="entry name" value="Ala-tRNA-synth_IIc_N"/>
</dbReference>
<dbReference type="GO" id="GO:0004813">
    <property type="term" value="F:alanine-tRNA ligase activity"/>
    <property type="evidence" value="ECO:0007669"/>
    <property type="project" value="UniProtKB-UniRule"/>
</dbReference>
<accession>A0A4R2QGU0</accession>
<dbReference type="Proteomes" id="UP000294911">
    <property type="component" value="Unassembled WGS sequence"/>
</dbReference>
<dbReference type="FunFam" id="3.30.930.10:FF:000004">
    <property type="entry name" value="Alanine--tRNA ligase"/>
    <property type="match status" value="1"/>
</dbReference>
<reference evidence="16 17" key="1">
    <citation type="submission" date="2019-03" db="EMBL/GenBank/DDBJ databases">
        <title>Genomic Encyclopedia of Type Strains, Phase IV (KMG-IV): sequencing the most valuable type-strain genomes for metagenomic binning, comparative biology and taxonomic classification.</title>
        <authorList>
            <person name="Goeker M."/>
        </authorList>
    </citation>
    <scope>NUCLEOTIDE SEQUENCE [LARGE SCALE GENOMIC DNA]</scope>
    <source>
        <strain evidence="16 17">DSM 45765</strain>
    </source>
</reference>
<dbReference type="FunFam" id="3.30.54.20:FF:000001">
    <property type="entry name" value="Alanine--tRNA ligase"/>
    <property type="match status" value="1"/>
</dbReference>
<protein>
    <recommendedName>
        <fullName evidence="14">Alanine--tRNA ligase</fullName>
        <ecNumber evidence="14">6.1.1.7</ecNumber>
    </recommendedName>
    <alternativeName>
        <fullName evidence="14">Alanyl-tRNA synthetase</fullName>
        <shortName evidence="14">AlaRS</shortName>
    </alternativeName>
</protein>
<evidence type="ECO:0000313" key="17">
    <source>
        <dbReference type="Proteomes" id="UP000294911"/>
    </source>
</evidence>
<dbReference type="PANTHER" id="PTHR11777">
    <property type="entry name" value="ALANYL-TRNA SYNTHETASE"/>
    <property type="match status" value="1"/>
</dbReference>
<dbReference type="SMART" id="SM00863">
    <property type="entry name" value="tRNA_SAD"/>
    <property type="match status" value="1"/>
</dbReference>
<evidence type="ECO:0000256" key="11">
    <source>
        <dbReference type="ARBA" id="ARBA00023146"/>
    </source>
</evidence>
<keyword evidence="5 14" id="KW-0479">Metal-binding</keyword>
<dbReference type="GO" id="GO:0005829">
    <property type="term" value="C:cytosol"/>
    <property type="evidence" value="ECO:0007669"/>
    <property type="project" value="TreeGrafter"/>
</dbReference>
<keyword evidence="4 14" id="KW-0436">Ligase</keyword>
<dbReference type="OrthoDB" id="9803884at2"/>
<dbReference type="Gene3D" id="3.10.310.40">
    <property type="match status" value="1"/>
</dbReference>
<dbReference type="SUPFAM" id="SSF55681">
    <property type="entry name" value="Class II aaRS and biotin synthetases"/>
    <property type="match status" value="1"/>
</dbReference>
<dbReference type="Gene3D" id="6.10.250.550">
    <property type="match status" value="1"/>
</dbReference>
<dbReference type="Gene3D" id="3.30.54.20">
    <property type="match status" value="1"/>
</dbReference>
<comment type="function">
    <text evidence="12 14">Catalyzes the attachment of alanine to tRNA(Ala) in a two-step reaction: alanine is first activated by ATP to form Ala-AMP and then transferred to the acceptor end of tRNA(Ala). Also edits incorrectly charged Ser-tRNA(Ala) and Gly-tRNA(Ala) via its editing domain.</text>
</comment>
<keyword evidence="6 14" id="KW-0547">Nucleotide-binding</keyword>
<dbReference type="PRINTS" id="PR00980">
    <property type="entry name" value="TRNASYNTHALA"/>
</dbReference>
<feature type="binding site" evidence="14">
    <location>
        <position position="678"/>
    </location>
    <ligand>
        <name>Zn(2+)</name>
        <dbReference type="ChEBI" id="CHEBI:29105"/>
    </ligand>
</feature>
<dbReference type="Pfam" id="PF07973">
    <property type="entry name" value="tRNA_SAD"/>
    <property type="match status" value="1"/>
</dbReference>
<evidence type="ECO:0000256" key="4">
    <source>
        <dbReference type="ARBA" id="ARBA00022598"/>
    </source>
</evidence>
<dbReference type="Gene3D" id="3.30.980.10">
    <property type="entry name" value="Threonyl-trna Synthetase, Chain A, domain 2"/>
    <property type="match status" value="1"/>
</dbReference>
<feature type="binding site" evidence="14">
    <location>
        <position position="674"/>
    </location>
    <ligand>
        <name>Zn(2+)</name>
        <dbReference type="ChEBI" id="CHEBI:29105"/>
    </ligand>
</feature>
<dbReference type="InterPro" id="IPR003156">
    <property type="entry name" value="DHHA1_dom"/>
</dbReference>
<evidence type="ECO:0000313" key="16">
    <source>
        <dbReference type="EMBL" id="TCP46281.1"/>
    </source>
</evidence>
<dbReference type="FunFam" id="2.40.30.130:FF:000001">
    <property type="entry name" value="Alanine--tRNA ligase"/>
    <property type="match status" value="1"/>
</dbReference>
<comment type="cofactor">
    <cofactor evidence="14">
        <name>Zn(2+)</name>
        <dbReference type="ChEBI" id="CHEBI:29105"/>
    </cofactor>
    <text evidence="14">Binds 1 zinc ion per subunit.</text>
</comment>
<keyword evidence="9 14" id="KW-0694">RNA-binding</keyword>
<dbReference type="InterPro" id="IPR018162">
    <property type="entry name" value="Ala-tRNA-ligase_IIc_anticod-bd"/>
</dbReference>
<evidence type="ECO:0000259" key="15">
    <source>
        <dbReference type="PROSITE" id="PS50860"/>
    </source>
</evidence>
<keyword evidence="17" id="KW-1185">Reference proteome</keyword>
<dbReference type="SUPFAM" id="SSF55186">
    <property type="entry name" value="ThrRS/AlaRS common domain"/>
    <property type="match status" value="1"/>
</dbReference>
<dbReference type="GO" id="GO:0008270">
    <property type="term" value="F:zinc ion binding"/>
    <property type="evidence" value="ECO:0007669"/>
    <property type="project" value="UniProtKB-UniRule"/>
</dbReference>
<dbReference type="InterPro" id="IPR018165">
    <property type="entry name" value="Ala-tRNA-synth_IIc_core"/>
</dbReference>
<organism evidence="16 17">
    <name type="scientific">Tamaricihabitans halophyticus</name>
    <dbReference type="NCBI Taxonomy" id="1262583"/>
    <lineage>
        <taxon>Bacteria</taxon>
        <taxon>Bacillati</taxon>
        <taxon>Actinomycetota</taxon>
        <taxon>Actinomycetes</taxon>
        <taxon>Pseudonocardiales</taxon>
        <taxon>Pseudonocardiaceae</taxon>
        <taxon>Tamaricihabitans</taxon>
    </lineage>
</organism>
<dbReference type="HAMAP" id="MF_00036_B">
    <property type="entry name" value="Ala_tRNA_synth_B"/>
    <property type="match status" value="1"/>
</dbReference>
<dbReference type="GO" id="GO:0005524">
    <property type="term" value="F:ATP binding"/>
    <property type="evidence" value="ECO:0007669"/>
    <property type="project" value="UniProtKB-UniRule"/>
</dbReference>
<dbReference type="Gene3D" id="2.40.30.130">
    <property type="match status" value="1"/>
</dbReference>
<dbReference type="Pfam" id="PF02272">
    <property type="entry name" value="DHHA1"/>
    <property type="match status" value="1"/>
</dbReference>
<evidence type="ECO:0000256" key="6">
    <source>
        <dbReference type="ARBA" id="ARBA00022741"/>
    </source>
</evidence>
<dbReference type="GO" id="GO:0006419">
    <property type="term" value="P:alanyl-tRNA aminoacylation"/>
    <property type="evidence" value="ECO:0007669"/>
    <property type="project" value="UniProtKB-UniRule"/>
</dbReference>
<comment type="catalytic activity">
    <reaction evidence="13 14">
        <text>tRNA(Ala) + L-alanine + ATP = L-alanyl-tRNA(Ala) + AMP + diphosphate</text>
        <dbReference type="Rhea" id="RHEA:12540"/>
        <dbReference type="Rhea" id="RHEA-COMP:9657"/>
        <dbReference type="Rhea" id="RHEA-COMP:9923"/>
        <dbReference type="ChEBI" id="CHEBI:30616"/>
        <dbReference type="ChEBI" id="CHEBI:33019"/>
        <dbReference type="ChEBI" id="CHEBI:57972"/>
        <dbReference type="ChEBI" id="CHEBI:78442"/>
        <dbReference type="ChEBI" id="CHEBI:78497"/>
        <dbReference type="ChEBI" id="CHEBI:456215"/>
        <dbReference type="EC" id="6.1.1.7"/>
    </reaction>
</comment>
<dbReference type="GO" id="GO:0002161">
    <property type="term" value="F:aminoacyl-tRNA deacylase activity"/>
    <property type="evidence" value="ECO:0007669"/>
    <property type="project" value="TreeGrafter"/>
</dbReference>
<evidence type="ECO:0000256" key="8">
    <source>
        <dbReference type="ARBA" id="ARBA00022840"/>
    </source>
</evidence>
<sequence length="886" mass="95472">MRTHEIIKRFQDHFERAGHTVVPSASLILDDPTLLFVNAGMVQFKPYFLGDAPAPYPRATSVQKCVRTGDIDEVGKTTRHNTFFQMAGNFSFGDYFKEGAINHAWSLLTNSPDEGGYGFDPERLWVTVYQDDEEAARLWQQITGIPAERIQYRDGADNYWDMGVPGPGGPCSEIYYDRGPEYGAEGGPVVDEDRYLEVWNLVFMQDIRGEQSPKKGYPPIGELPKKNIDTGMGVERVAFLLQGVDNVYETDLVRPVIEKAEQLSGRSYGDNHTDDVRFRVIADHARSGVMLISDGVTPGNEARGYVLRRLLRRIIRSVRLLGVTKPVLTEFAAVVRDAMSPSYPELVTDFGRIEAVLRAEEEAFLATLTAGSKIFDSAVGETKQAGKGELPGAKAFQLHDTYGFPIDLTLEMAAEQGLTVDEQGFRELMAEQRDRAKADAAARKSGRGDLSAYRAVLDEHGETQFLGYDDLETSSRVIGLLENGVSVPAVRAGGQAEVVLDRTPFYAESGGQVADTGRLVGSGVEVDVTDVQKIVPGLSVHRVRVLQGELGLDDKLTASVDATRRSAVARSHSATHLVHSAVRGAFDKQAAQAGSLNSPGRMRFDFSTPGKVSAGLLTEVEEEVNDYLQRDVEVTSYVVPKSKADELGALALFGEKYGDDVRVVDMGEYSRELCGGTHVGRIGQLGLVKLVGDASIGSGVHRVEALVGNDALRYVRKEQLLVGQLADQLKVPTEELPSRIEGIVGRLRDAEKEIARLRTEKVLASAGELVGRAQDAGGVRLVAEQVADDVDGGSLRALAGDVRGRLGSTANVVALFSAGAEKVNFVVATSPEARDRGLTAGGLVPSFGELIGGRGGGKPDMAQGGGGNPAGISDALTALRRALAEA</sequence>
<dbReference type="FunFam" id="3.10.310.40:FF:000001">
    <property type="entry name" value="Alanine--tRNA ligase"/>
    <property type="match status" value="1"/>
</dbReference>
<dbReference type="InterPro" id="IPR023033">
    <property type="entry name" value="Ala_tRNA_ligase_euk/bac"/>
</dbReference>
<keyword evidence="10 14" id="KW-0648">Protein biosynthesis</keyword>
<name>A0A4R2QGU0_9PSEU</name>
<comment type="similarity">
    <text evidence="2 14">Belongs to the class-II aminoacyl-tRNA synthetase family.</text>
</comment>
<proteinExistence type="inferred from homology"/>
<evidence type="ECO:0000256" key="10">
    <source>
        <dbReference type="ARBA" id="ARBA00022917"/>
    </source>
</evidence>
<comment type="caution">
    <text evidence="16">The sequence shown here is derived from an EMBL/GenBank/DDBJ whole genome shotgun (WGS) entry which is preliminary data.</text>
</comment>
<keyword evidence="3 14" id="KW-0820">tRNA-binding</keyword>
<dbReference type="EC" id="6.1.1.7" evidence="14"/>
<dbReference type="InterPro" id="IPR009000">
    <property type="entry name" value="Transl_B-barrel_sf"/>
</dbReference>
<feature type="domain" description="Alanyl-transfer RNA synthetases family profile" evidence="15">
    <location>
        <begin position="1"/>
        <end position="717"/>
    </location>
</feature>
<dbReference type="EMBL" id="SLXQ01000014">
    <property type="protein sequence ID" value="TCP46281.1"/>
    <property type="molecule type" value="Genomic_DNA"/>
</dbReference>
<comment type="domain">
    <text evidence="14">Consists of three domains; the N-terminal catalytic domain, the editing domain and the C-terminal C-Ala domain. The editing domain removes incorrectly charged amino acids, while the C-Ala domain, along with tRNA(Ala), serves as a bridge to cooperatively bring together the editing and aminoacylation centers thus stimulating deacylation of misacylated tRNAs.</text>
</comment>
<keyword evidence="7 14" id="KW-0862">Zinc</keyword>
<dbReference type="CDD" id="cd00673">
    <property type="entry name" value="AlaRS_core"/>
    <property type="match status" value="1"/>
</dbReference>
<dbReference type="GO" id="GO:0000049">
    <property type="term" value="F:tRNA binding"/>
    <property type="evidence" value="ECO:0007669"/>
    <property type="project" value="UniProtKB-KW"/>
</dbReference>
<dbReference type="SUPFAM" id="SSF50447">
    <property type="entry name" value="Translation proteins"/>
    <property type="match status" value="1"/>
</dbReference>
<evidence type="ECO:0000256" key="7">
    <source>
        <dbReference type="ARBA" id="ARBA00022833"/>
    </source>
</evidence>
<evidence type="ECO:0000256" key="12">
    <source>
        <dbReference type="ARBA" id="ARBA00024779"/>
    </source>
</evidence>
<evidence type="ECO:0000256" key="3">
    <source>
        <dbReference type="ARBA" id="ARBA00022555"/>
    </source>
</evidence>
<dbReference type="RefSeq" id="WP_132879709.1">
    <property type="nucleotide sequence ID" value="NZ_SLXQ01000014.1"/>
</dbReference>
<dbReference type="InterPro" id="IPR002318">
    <property type="entry name" value="Ala-tRNA-lgiase_IIc"/>
</dbReference>
<dbReference type="Gene3D" id="3.30.930.10">
    <property type="entry name" value="Bira Bifunctional Protein, Domain 2"/>
    <property type="match status" value="1"/>
</dbReference>
<dbReference type="InterPro" id="IPR012947">
    <property type="entry name" value="tRNA_SAD"/>
</dbReference>
<dbReference type="PANTHER" id="PTHR11777:SF9">
    <property type="entry name" value="ALANINE--TRNA LIGASE, CYTOPLASMIC"/>
    <property type="match status" value="1"/>
</dbReference>
<dbReference type="PROSITE" id="PS50860">
    <property type="entry name" value="AA_TRNA_LIGASE_II_ALA"/>
    <property type="match status" value="1"/>
</dbReference>
<comment type="subcellular location">
    <subcellularLocation>
        <location evidence="1 14">Cytoplasm</location>
    </subcellularLocation>
</comment>
<keyword evidence="8 14" id="KW-0067">ATP-binding</keyword>
<dbReference type="SUPFAM" id="SSF101353">
    <property type="entry name" value="Putative anticodon-binding domain of alanyl-tRNA synthetase (AlaRS)"/>
    <property type="match status" value="1"/>
</dbReference>
<gene>
    <name evidence="14" type="primary">alaS</name>
    <name evidence="16" type="ORF">EV191_11478</name>
</gene>
<evidence type="ECO:0000256" key="1">
    <source>
        <dbReference type="ARBA" id="ARBA00004496"/>
    </source>
</evidence>
<dbReference type="InterPro" id="IPR018163">
    <property type="entry name" value="Thr/Ala-tRNA-synth_IIc_edit"/>
</dbReference>
<dbReference type="Pfam" id="PF01411">
    <property type="entry name" value="tRNA-synt_2c"/>
    <property type="match status" value="1"/>
</dbReference>
<feature type="binding site" evidence="14">
    <location>
        <position position="576"/>
    </location>
    <ligand>
        <name>Zn(2+)</name>
        <dbReference type="ChEBI" id="CHEBI:29105"/>
    </ligand>
</feature>
<evidence type="ECO:0000256" key="14">
    <source>
        <dbReference type="HAMAP-Rule" id="MF_00036"/>
    </source>
</evidence>
<dbReference type="AlphaFoldDB" id="A0A4R2QGU0"/>
<dbReference type="FunFam" id="3.30.980.10:FF:000004">
    <property type="entry name" value="Alanine--tRNA ligase, cytoplasmic"/>
    <property type="match status" value="1"/>
</dbReference>
<evidence type="ECO:0000256" key="2">
    <source>
        <dbReference type="ARBA" id="ARBA00008226"/>
    </source>
</evidence>
<keyword evidence="14" id="KW-0963">Cytoplasm</keyword>
<evidence type="ECO:0000256" key="9">
    <source>
        <dbReference type="ARBA" id="ARBA00022884"/>
    </source>
</evidence>
<evidence type="ECO:0000256" key="13">
    <source>
        <dbReference type="ARBA" id="ARBA00048300"/>
    </source>
</evidence>
<keyword evidence="11 14" id="KW-0030">Aminoacyl-tRNA synthetase</keyword>
<evidence type="ECO:0000256" key="5">
    <source>
        <dbReference type="ARBA" id="ARBA00022723"/>
    </source>
</evidence>
<dbReference type="NCBIfam" id="TIGR00344">
    <property type="entry name" value="alaS"/>
    <property type="match status" value="1"/>
</dbReference>
<dbReference type="InterPro" id="IPR045864">
    <property type="entry name" value="aa-tRNA-synth_II/BPL/LPL"/>
</dbReference>